<accession>A0ABU5ZM49</accession>
<reference evidence="1" key="1">
    <citation type="submission" date="2023-12" db="EMBL/GenBank/DDBJ databases">
        <title>Fervidustalea candida gen. nov., sp. nov., a novel member of the family Paenibacillaceae isolated from a geothermal area.</title>
        <authorList>
            <person name="Li W.-J."/>
            <person name="Jiao J.-Y."/>
            <person name="Chen Y."/>
        </authorList>
    </citation>
    <scope>NUCLEOTIDE SEQUENCE</scope>
    <source>
        <strain evidence="1">SYSU GA230002</strain>
    </source>
</reference>
<evidence type="ECO:0000313" key="1">
    <source>
        <dbReference type="EMBL" id="MEB3102947.1"/>
    </source>
</evidence>
<proteinExistence type="predicted"/>
<comment type="caution">
    <text evidence="1">The sequence shown here is derived from an EMBL/GenBank/DDBJ whole genome shotgun (WGS) entry which is preliminary data.</text>
</comment>
<dbReference type="EMBL" id="JAYJLD010000025">
    <property type="protein sequence ID" value="MEB3102947.1"/>
    <property type="molecule type" value="Genomic_DNA"/>
</dbReference>
<evidence type="ECO:0000313" key="2">
    <source>
        <dbReference type="Proteomes" id="UP001310386"/>
    </source>
</evidence>
<organism evidence="1 2">
    <name type="scientific">Ferviditalea candida</name>
    <dbReference type="NCBI Taxonomy" id="3108399"/>
    <lineage>
        <taxon>Bacteria</taxon>
        <taxon>Bacillati</taxon>
        <taxon>Bacillota</taxon>
        <taxon>Bacilli</taxon>
        <taxon>Bacillales</taxon>
        <taxon>Paenibacillaceae</taxon>
        <taxon>Ferviditalea</taxon>
    </lineage>
</organism>
<gene>
    <name evidence="1" type="ORF">VF724_14920</name>
</gene>
<protein>
    <submittedName>
        <fullName evidence="1">Uncharacterized protein</fullName>
    </submittedName>
</protein>
<name>A0ABU5ZM49_9BACL</name>
<sequence>MSASVFEMHADPDSDPTRKKFRAIMDPYYSLKREDIVWMLEYIKKKVADADPHLLNLTKPRLLSNQYYFAKVALMLIQKQYGGQQEMAQIKHWLAEAAYGLEPDA</sequence>
<keyword evidence="2" id="KW-1185">Reference proteome</keyword>
<dbReference type="RefSeq" id="WP_371755071.1">
    <property type="nucleotide sequence ID" value="NZ_JAYJLD010000025.1"/>
</dbReference>
<dbReference type="Proteomes" id="UP001310386">
    <property type="component" value="Unassembled WGS sequence"/>
</dbReference>